<dbReference type="Proteomes" id="UP000230605">
    <property type="component" value="Chromosome 9"/>
</dbReference>
<feature type="compositionally biased region" description="Polar residues" evidence="1">
    <location>
        <begin position="616"/>
        <end position="626"/>
    </location>
</feature>
<evidence type="ECO:0000313" key="2">
    <source>
        <dbReference type="EMBL" id="PIA90953.1"/>
    </source>
</evidence>
<dbReference type="EMBL" id="LKMD01000107">
    <property type="protein sequence ID" value="PIA90953.1"/>
    <property type="molecule type" value="Genomic_DNA"/>
</dbReference>
<name>A0A2G5HFD8_CERBT</name>
<reference evidence="2 4" key="1">
    <citation type="submission" date="2015-10" db="EMBL/GenBank/DDBJ databases">
        <title>The cercosporin biosynthetic gene cluster was horizontally transferred to several fungal lineages and shown to be expanded in Cercospora beticola based on microsynteny with recipient genomes.</title>
        <authorList>
            <person name="De Jonge R."/>
            <person name="Ebert M.K."/>
            <person name="Suttle J.C."/>
            <person name="Jurick Ii W.M."/>
            <person name="Secor G.A."/>
            <person name="Thomma B.P."/>
            <person name="Van De Peer Y."/>
            <person name="Bolton M.D."/>
        </authorList>
    </citation>
    <scope>NUCLEOTIDE SEQUENCE [LARGE SCALE GENOMIC DNA]</scope>
    <source>
        <strain evidence="2 4">09-40</strain>
    </source>
</reference>
<feature type="region of interest" description="Disordered" evidence="1">
    <location>
        <begin position="360"/>
        <end position="388"/>
    </location>
</feature>
<feature type="region of interest" description="Disordered" evidence="1">
    <location>
        <begin position="441"/>
        <end position="466"/>
    </location>
</feature>
<feature type="compositionally biased region" description="Basic and acidic residues" evidence="1">
    <location>
        <begin position="684"/>
        <end position="708"/>
    </location>
</feature>
<keyword evidence="5" id="KW-1185">Reference proteome</keyword>
<dbReference type="AlphaFoldDB" id="A0A2G5HFD8"/>
<accession>A0A2G5HFD8</accession>
<feature type="region of interest" description="Disordered" evidence="1">
    <location>
        <begin position="520"/>
        <end position="539"/>
    </location>
</feature>
<evidence type="ECO:0000256" key="1">
    <source>
        <dbReference type="SAM" id="MobiDB-lite"/>
    </source>
</evidence>
<dbReference type="EMBL" id="CP134192">
    <property type="protein sequence ID" value="WPB07783.1"/>
    <property type="molecule type" value="Genomic_DNA"/>
</dbReference>
<evidence type="ECO:0000313" key="5">
    <source>
        <dbReference type="Proteomes" id="UP001302367"/>
    </source>
</evidence>
<proteinExistence type="predicted"/>
<dbReference type="CDD" id="cd00024">
    <property type="entry name" value="CD_CSD"/>
    <property type="match status" value="1"/>
</dbReference>
<feature type="compositionally biased region" description="Basic and acidic residues" evidence="1">
    <location>
        <begin position="1"/>
        <end position="18"/>
    </location>
</feature>
<feature type="compositionally biased region" description="Basic and acidic residues" evidence="1">
    <location>
        <begin position="660"/>
        <end position="674"/>
    </location>
</feature>
<dbReference type="OrthoDB" id="3646636at2759"/>
<evidence type="ECO:0000313" key="4">
    <source>
        <dbReference type="Proteomes" id="UP000230605"/>
    </source>
</evidence>
<feature type="region of interest" description="Disordered" evidence="1">
    <location>
        <begin position="1"/>
        <end position="58"/>
    </location>
</feature>
<feature type="compositionally biased region" description="Basic and acidic residues" evidence="1">
    <location>
        <begin position="360"/>
        <end position="375"/>
    </location>
</feature>
<sequence>MNSIDERNLAETIERDDSIPASTIGRRASARLQAREPSMTERSDTRSPTVSWSSQLSSRSASTASTALSSVSDNESDAIVGEDDSDLLSLDGNRRGNVKISVERDFDVDRVLAKRVENGVVWYKVRWKPMRLPRIQTELNEEGQWTVEIDNSKWRGVLEVRPVDFFTCEVVWKDSERPVWRLGHAIASIAEWHERNPEDIDANEPQFWLGHKDSGLASSTTRYVVPEHTDFFIHEDEEYFAPKNIDHTKPLLEYCLRRSKLSPSAVRLLNRPIRRPLIFSQRFRDSGKEIEIGRPGTFKALLTYCVGEVREKPCSMCARGNSAFPYCVYFEGVAEGVCVGCVVRGGCETSCESHNSHRAYHDGAKHQSVRHEDVRSSPAGNRDLDVSASLSNARSGITVGGQVGEQVDSEVTGSMPVEDPFEHFFEPASEVASSYDEDFLDPAATTTSNHGNEDLPNAPRFQKPYTRTPTAELYASTPRPPKLLQLVAGGCIVGEHPTMSTRSPTLSQQTAASYVTAAYSTPPTQSQASSERAAEQVPGNQTFERADQERCAPGIQRRIHNPAIPQSGASKMTSTKRMMNLPIRSTPAPRSSSTLRASPADSRVSQTDSAKAPSSVFHTPPQSTVEVQKLGKQGEEPVLPVYGKPDERSATRPDVSSSGRLDRTPDLRLAEKPDAQPVDMPDDGPGKKPEIEQKDGGKKRAAPDHAPEDVTSFKQQEQPAPESDAHQSKRVRHASSSSPRTKSETHSATKILFLNDHLHCTLGRPCIDPIATFADYTPPRTPLVYNDREFEENEATVEEVRYIVSQCQCTNAEILSKLARGSFEKLWRKGELESEDGEEWSVEGNLSGRFWQELNKAVKLVCPVRGKGKGGKKKVVIDLT</sequence>
<dbReference type="Pfam" id="PF12511">
    <property type="entry name" value="DUF3716"/>
    <property type="match status" value="1"/>
</dbReference>
<feature type="compositionally biased region" description="Polar residues" evidence="1">
    <location>
        <begin position="567"/>
        <end position="577"/>
    </location>
</feature>
<feature type="compositionally biased region" description="Low complexity" evidence="1">
    <location>
        <begin position="49"/>
        <end position="58"/>
    </location>
</feature>
<reference evidence="3 5" key="2">
    <citation type="submission" date="2023-09" db="EMBL/GenBank/DDBJ databases">
        <title>Complete-Gapless Cercospora beticola genome.</title>
        <authorList>
            <person name="Wyatt N.A."/>
            <person name="Spanner R.E."/>
            <person name="Bolton M.D."/>
        </authorList>
    </citation>
    <scope>NUCLEOTIDE SEQUENCE [LARGE SCALE GENOMIC DNA]</scope>
    <source>
        <strain evidence="3">Cb09-40</strain>
    </source>
</reference>
<evidence type="ECO:0000313" key="3">
    <source>
        <dbReference type="EMBL" id="WPB07783.1"/>
    </source>
</evidence>
<gene>
    <name evidence="2" type="ORF">CB0940_10879</name>
    <name evidence="3" type="ORF">RHO25_012447</name>
</gene>
<dbReference type="InterPro" id="IPR022190">
    <property type="entry name" value="DUF3716"/>
</dbReference>
<organism evidence="2 4">
    <name type="scientific">Cercospora beticola</name>
    <name type="common">Sugarbeet leaf spot fungus</name>
    <dbReference type="NCBI Taxonomy" id="122368"/>
    <lineage>
        <taxon>Eukaryota</taxon>
        <taxon>Fungi</taxon>
        <taxon>Dikarya</taxon>
        <taxon>Ascomycota</taxon>
        <taxon>Pezizomycotina</taxon>
        <taxon>Dothideomycetes</taxon>
        <taxon>Dothideomycetidae</taxon>
        <taxon>Mycosphaerellales</taxon>
        <taxon>Mycosphaerellaceae</taxon>
        <taxon>Cercospora</taxon>
    </lineage>
</organism>
<protein>
    <submittedName>
        <fullName evidence="2">Uncharacterized protein</fullName>
    </submittedName>
</protein>
<dbReference type="Proteomes" id="UP001302367">
    <property type="component" value="Chromosome 9"/>
</dbReference>
<feature type="region of interest" description="Disordered" evidence="1">
    <location>
        <begin position="555"/>
        <end position="747"/>
    </location>
</feature>